<dbReference type="GO" id="GO:0043546">
    <property type="term" value="F:molybdopterin cofactor binding"/>
    <property type="evidence" value="ECO:0007669"/>
    <property type="project" value="TreeGrafter"/>
</dbReference>
<keyword evidence="2" id="KW-0500">Molybdenum</keyword>
<evidence type="ECO:0008006" key="10">
    <source>
        <dbReference type="Google" id="ProtNLM"/>
    </source>
</evidence>
<keyword evidence="4" id="KW-0560">Oxidoreductase</keyword>
<dbReference type="OrthoDB" id="10051395at2759"/>
<feature type="region of interest" description="Disordered" evidence="5">
    <location>
        <begin position="20"/>
        <end position="48"/>
    </location>
</feature>
<dbReference type="PANTHER" id="PTHR19372">
    <property type="entry name" value="SULFITE REDUCTASE"/>
    <property type="match status" value="1"/>
</dbReference>
<comment type="caution">
    <text evidence="8">The sequence shown here is derived from an EMBL/GenBank/DDBJ whole genome shotgun (WGS) entry which is preliminary data.</text>
</comment>
<evidence type="ECO:0000259" key="7">
    <source>
        <dbReference type="Pfam" id="PF03404"/>
    </source>
</evidence>
<evidence type="ECO:0000259" key="6">
    <source>
        <dbReference type="Pfam" id="PF00174"/>
    </source>
</evidence>
<dbReference type="Proteomes" id="UP000751190">
    <property type="component" value="Unassembled WGS sequence"/>
</dbReference>
<dbReference type="AlphaFoldDB" id="A0A8J5X5F9"/>
<comment type="cofactor">
    <cofactor evidence="1">
        <name>Mo-molybdopterin</name>
        <dbReference type="ChEBI" id="CHEBI:71302"/>
    </cofactor>
</comment>
<name>A0A8J5X5F9_DIALT</name>
<evidence type="ECO:0000313" key="9">
    <source>
        <dbReference type="Proteomes" id="UP000751190"/>
    </source>
</evidence>
<evidence type="ECO:0000313" key="8">
    <source>
        <dbReference type="EMBL" id="KAG8458249.1"/>
    </source>
</evidence>
<evidence type="ECO:0000256" key="4">
    <source>
        <dbReference type="ARBA" id="ARBA00023002"/>
    </source>
</evidence>
<reference evidence="8" key="1">
    <citation type="submission" date="2021-05" db="EMBL/GenBank/DDBJ databases">
        <title>The genome of the haptophyte Pavlova lutheri (Diacronema luteri, Pavlovales) - a model for lipid biosynthesis in eukaryotic algae.</title>
        <authorList>
            <person name="Hulatt C.J."/>
            <person name="Posewitz M.C."/>
        </authorList>
    </citation>
    <scope>NUCLEOTIDE SEQUENCE</scope>
    <source>
        <strain evidence="8">NIVA-4/92</strain>
    </source>
</reference>
<feature type="domain" description="Oxidoreductase molybdopterin-binding" evidence="6">
    <location>
        <begin position="78"/>
        <end position="247"/>
    </location>
</feature>
<dbReference type="Gene3D" id="3.90.420.10">
    <property type="entry name" value="Oxidoreductase, molybdopterin-binding domain"/>
    <property type="match status" value="1"/>
</dbReference>
<sequence length="458" mass="49331">MHSAVQTRAIAHRQAVAAYVGPGSGAESEPSAGDEAHTSARDNFTSPEVTLGKRCHGAHLETLKLDITPVASHYQLIHYDVPCDLDAATHKLRVFGLVGAPAELSMAQLRALPHVSVPVVLECAGQGRVLMTRRLWQHVPWGVDAFGCARWTGCSLADVLRAAAPTAAARQVVFTGADLGVQEDKVQHFERALSLEDALELDAILAYEMNGAELTRAHGYPLRLIVPGWYGMASVKWLTSIELTDGSWTGLQMEAYAYARRAHDATLVPVQYLNVRALMVPPGAPDFFTRTRVVKPGTCRVEGKAWGGVFRVVKVEFSTDGSATWRPAVLNAEPNGPHGWQSWQFDWDAMVGSHVLSCRAIDASGAVQDALSDAQYNFNAMASTQPQQVYVRVVADAEVPGTHVDLAQELNAVQTVEKRGARLGAHRAHVETRLRGAAARAPLCASGAAALFKTPGSQ</sequence>
<dbReference type="OMA" id="WHEALCA"/>
<dbReference type="Pfam" id="PF03404">
    <property type="entry name" value="Mo-co_dimer"/>
    <property type="match status" value="1"/>
</dbReference>
<dbReference type="PANTHER" id="PTHR19372:SF7">
    <property type="entry name" value="SULFITE OXIDASE, MITOCHONDRIAL"/>
    <property type="match status" value="1"/>
</dbReference>
<dbReference type="InterPro" id="IPR005066">
    <property type="entry name" value="MoCF_OxRdtse_dimer"/>
</dbReference>
<evidence type="ECO:0000256" key="2">
    <source>
        <dbReference type="ARBA" id="ARBA00022505"/>
    </source>
</evidence>
<dbReference type="SUPFAM" id="SSF56524">
    <property type="entry name" value="Oxidoreductase molybdopterin-binding domain"/>
    <property type="match status" value="1"/>
</dbReference>
<dbReference type="GO" id="GO:0006790">
    <property type="term" value="P:sulfur compound metabolic process"/>
    <property type="evidence" value="ECO:0007669"/>
    <property type="project" value="TreeGrafter"/>
</dbReference>
<protein>
    <recommendedName>
        <fullName evidence="10">Sulfite oxidase</fullName>
    </recommendedName>
</protein>
<dbReference type="EMBL" id="JAGTXO010000055">
    <property type="protein sequence ID" value="KAG8458249.1"/>
    <property type="molecule type" value="Genomic_DNA"/>
</dbReference>
<dbReference type="InterPro" id="IPR008335">
    <property type="entry name" value="Mopterin_OxRdtase_euk"/>
</dbReference>
<gene>
    <name evidence="8" type="ORF">KFE25_001541</name>
</gene>
<dbReference type="Pfam" id="PF00174">
    <property type="entry name" value="Oxidored_molyb"/>
    <property type="match status" value="1"/>
</dbReference>
<dbReference type="InterPro" id="IPR014756">
    <property type="entry name" value="Ig_E-set"/>
</dbReference>
<dbReference type="GO" id="GO:0008482">
    <property type="term" value="F:sulfite oxidase activity"/>
    <property type="evidence" value="ECO:0007669"/>
    <property type="project" value="TreeGrafter"/>
</dbReference>
<dbReference type="PRINTS" id="PR00407">
    <property type="entry name" value="EUMOPTERIN"/>
</dbReference>
<keyword evidence="3" id="KW-0479">Metal-binding</keyword>
<evidence type="ECO:0000256" key="5">
    <source>
        <dbReference type="SAM" id="MobiDB-lite"/>
    </source>
</evidence>
<feature type="domain" description="Moybdenum cofactor oxidoreductase dimerisation" evidence="7">
    <location>
        <begin position="271"/>
        <end position="384"/>
    </location>
</feature>
<dbReference type="SUPFAM" id="SSF81296">
    <property type="entry name" value="E set domains"/>
    <property type="match status" value="1"/>
</dbReference>
<organism evidence="8 9">
    <name type="scientific">Diacronema lutheri</name>
    <name type="common">Unicellular marine alga</name>
    <name type="synonym">Monochrysis lutheri</name>
    <dbReference type="NCBI Taxonomy" id="2081491"/>
    <lineage>
        <taxon>Eukaryota</taxon>
        <taxon>Haptista</taxon>
        <taxon>Haptophyta</taxon>
        <taxon>Pavlovophyceae</taxon>
        <taxon>Pavlovales</taxon>
        <taxon>Pavlovaceae</taxon>
        <taxon>Diacronema</taxon>
    </lineage>
</organism>
<dbReference type="Gene3D" id="2.60.40.650">
    <property type="match status" value="1"/>
</dbReference>
<evidence type="ECO:0000256" key="3">
    <source>
        <dbReference type="ARBA" id="ARBA00022723"/>
    </source>
</evidence>
<dbReference type="InterPro" id="IPR000572">
    <property type="entry name" value="OxRdtase_Mopterin-bd_dom"/>
</dbReference>
<dbReference type="GO" id="GO:0020037">
    <property type="term" value="F:heme binding"/>
    <property type="evidence" value="ECO:0007669"/>
    <property type="project" value="TreeGrafter"/>
</dbReference>
<proteinExistence type="predicted"/>
<dbReference type="GO" id="GO:0030151">
    <property type="term" value="F:molybdenum ion binding"/>
    <property type="evidence" value="ECO:0007669"/>
    <property type="project" value="InterPro"/>
</dbReference>
<keyword evidence="9" id="KW-1185">Reference proteome</keyword>
<evidence type="ECO:0000256" key="1">
    <source>
        <dbReference type="ARBA" id="ARBA00001924"/>
    </source>
</evidence>
<accession>A0A8J5X5F9</accession>
<dbReference type="InterPro" id="IPR036374">
    <property type="entry name" value="OxRdtase_Mopterin-bd_sf"/>
</dbReference>